<name>A0ACC0LHT2_RHOML</name>
<evidence type="ECO:0000313" key="1">
    <source>
        <dbReference type="EMBL" id="KAI8528127.1"/>
    </source>
</evidence>
<reference evidence="1" key="1">
    <citation type="submission" date="2022-02" db="EMBL/GenBank/DDBJ databases">
        <title>Plant Genome Project.</title>
        <authorList>
            <person name="Zhang R.-G."/>
        </authorList>
    </citation>
    <scope>NUCLEOTIDE SEQUENCE</scope>
    <source>
        <strain evidence="1">AT1</strain>
    </source>
</reference>
<protein>
    <submittedName>
        <fullName evidence="1">Uncharacterized protein</fullName>
    </submittedName>
</protein>
<evidence type="ECO:0000313" key="2">
    <source>
        <dbReference type="Proteomes" id="UP001062846"/>
    </source>
</evidence>
<organism evidence="1 2">
    <name type="scientific">Rhododendron molle</name>
    <name type="common">Chinese azalea</name>
    <name type="synonym">Azalea mollis</name>
    <dbReference type="NCBI Taxonomy" id="49168"/>
    <lineage>
        <taxon>Eukaryota</taxon>
        <taxon>Viridiplantae</taxon>
        <taxon>Streptophyta</taxon>
        <taxon>Embryophyta</taxon>
        <taxon>Tracheophyta</taxon>
        <taxon>Spermatophyta</taxon>
        <taxon>Magnoliopsida</taxon>
        <taxon>eudicotyledons</taxon>
        <taxon>Gunneridae</taxon>
        <taxon>Pentapetalae</taxon>
        <taxon>asterids</taxon>
        <taxon>Ericales</taxon>
        <taxon>Ericaceae</taxon>
        <taxon>Ericoideae</taxon>
        <taxon>Rhodoreae</taxon>
        <taxon>Rhododendron</taxon>
    </lineage>
</organism>
<dbReference type="EMBL" id="CM046399">
    <property type="protein sequence ID" value="KAI8528127.1"/>
    <property type="molecule type" value="Genomic_DNA"/>
</dbReference>
<comment type="caution">
    <text evidence="1">The sequence shown here is derived from an EMBL/GenBank/DDBJ whole genome shotgun (WGS) entry which is preliminary data.</text>
</comment>
<gene>
    <name evidence="1" type="ORF">RHMOL_Rhmol12G0127100</name>
</gene>
<accession>A0ACC0LHT2</accession>
<proteinExistence type="predicted"/>
<dbReference type="Proteomes" id="UP001062846">
    <property type="component" value="Chromosome 12"/>
</dbReference>
<keyword evidence="2" id="KW-1185">Reference proteome</keyword>
<sequence>MTASTIRLSGTELKEFVLRFGCFLEITELNNICFLMDTRVGLYQEKVIISSTIAFCYYCPRLGLYQEKVIISDTIAFCYYYIIWDCMSMVLSTSQLSDLTRSGCLFLTQMELSVFMCNA</sequence>